<gene>
    <name evidence="3" type="ORF">HNR30_002847</name>
</gene>
<dbReference type="GO" id="GO:0016787">
    <property type="term" value="F:hydrolase activity"/>
    <property type="evidence" value="ECO:0007669"/>
    <property type="project" value="UniProtKB-KW"/>
</dbReference>
<evidence type="ECO:0000256" key="2">
    <source>
        <dbReference type="ARBA" id="ARBA00022801"/>
    </source>
</evidence>
<proteinExistence type="predicted"/>
<reference evidence="3 4" key="1">
    <citation type="submission" date="2020-07" db="EMBL/GenBank/DDBJ databases">
        <title>Genomic Encyclopedia of Type Strains, Phase IV (KMG-IV): sequencing the most valuable type-strain genomes for metagenomic binning, comparative biology and taxonomic classification.</title>
        <authorList>
            <person name="Goeker M."/>
        </authorList>
    </citation>
    <scope>NUCLEOTIDE SEQUENCE [LARGE SCALE GENOMIC DNA]</scope>
    <source>
        <strain evidence="3 4">DSM 45533</strain>
    </source>
</reference>
<dbReference type="Proteomes" id="UP000530928">
    <property type="component" value="Unassembled WGS sequence"/>
</dbReference>
<dbReference type="SUPFAM" id="SSF53933">
    <property type="entry name" value="Microbial ribonucleases"/>
    <property type="match status" value="1"/>
</dbReference>
<dbReference type="RefSeq" id="WP_181610294.1">
    <property type="nucleotide sequence ID" value="NZ_BAABAM010000002.1"/>
</dbReference>
<accession>A0A7W0HQC6</accession>
<dbReference type="AlphaFoldDB" id="A0A7W0HQC6"/>
<keyword evidence="2" id="KW-0378">Hydrolase</keyword>
<evidence type="ECO:0000313" key="3">
    <source>
        <dbReference type="EMBL" id="MBA2891506.1"/>
    </source>
</evidence>
<dbReference type="InterPro" id="IPR016191">
    <property type="entry name" value="Ribonuclease/ribotoxin"/>
</dbReference>
<keyword evidence="4" id="KW-1185">Reference proteome</keyword>
<keyword evidence="1" id="KW-0540">Nuclease</keyword>
<evidence type="ECO:0000313" key="4">
    <source>
        <dbReference type="Proteomes" id="UP000530928"/>
    </source>
</evidence>
<dbReference type="InterPro" id="IPR000026">
    <property type="entry name" value="N1-like"/>
</dbReference>
<dbReference type="EMBL" id="JACDUR010000003">
    <property type="protein sequence ID" value="MBA2891506.1"/>
    <property type="molecule type" value="Genomic_DNA"/>
</dbReference>
<evidence type="ECO:0000256" key="1">
    <source>
        <dbReference type="ARBA" id="ARBA00022722"/>
    </source>
</evidence>
<comment type="caution">
    <text evidence="3">The sequence shown here is derived from an EMBL/GenBank/DDBJ whole genome shotgun (WGS) entry which is preliminary data.</text>
</comment>
<dbReference type="Gene3D" id="3.10.450.30">
    <property type="entry name" value="Microbial ribonucleases"/>
    <property type="match status" value="1"/>
</dbReference>
<dbReference type="GO" id="GO:0003723">
    <property type="term" value="F:RNA binding"/>
    <property type="evidence" value="ECO:0007669"/>
    <property type="project" value="InterPro"/>
</dbReference>
<sequence length="141" mass="16172">MIPSDTEAQLRLPRLTRFLLVLTTVFAFTVPTSAPASAAVYPTCTIARCDDARTARAGWAALGFPTSRGWYYWSPTGLYNFTGGRHYNRERQLPVAATYYEYDLYSRDRGARRDALRIVVNRATGATWFTPDHYRNFYRLN</sequence>
<organism evidence="3 4">
    <name type="scientific">Nonomuraea soli</name>
    <dbReference type="NCBI Taxonomy" id="1032476"/>
    <lineage>
        <taxon>Bacteria</taxon>
        <taxon>Bacillati</taxon>
        <taxon>Actinomycetota</taxon>
        <taxon>Actinomycetes</taxon>
        <taxon>Streptosporangiales</taxon>
        <taxon>Streptosporangiaceae</taxon>
        <taxon>Nonomuraea</taxon>
    </lineage>
</organism>
<dbReference type="GO" id="GO:0004521">
    <property type="term" value="F:RNA endonuclease activity"/>
    <property type="evidence" value="ECO:0007669"/>
    <property type="project" value="InterPro"/>
</dbReference>
<protein>
    <submittedName>
        <fullName evidence="3">Uncharacterized protein</fullName>
    </submittedName>
</protein>
<dbReference type="Pfam" id="PF00545">
    <property type="entry name" value="Ribonuclease"/>
    <property type="match status" value="1"/>
</dbReference>
<name>A0A7W0HQC6_9ACTN</name>